<dbReference type="HOGENOM" id="CLU_054184_2_0_9"/>
<reference evidence="1 2" key="2">
    <citation type="journal article" date="2012" name="PLoS ONE">
        <title>An ancient pathway combining carbon dioxide fixation with the generation and utilization of a sodium ion gradient for ATP synthesis.</title>
        <authorList>
            <person name="Poehlein A."/>
            <person name="Schmidt S."/>
            <person name="Kaster A.K."/>
            <person name="Goenrich M."/>
            <person name="Vollmers J."/>
            <person name="Thurmer A."/>
            <person name="Bertsch J."/>
            <person name="Schuchmann K."/>
            <person name="Voigt B."/>
            <person name="Hecker M."/>
            <person name="Daniel R."/>
            <person name="Thauer R.K."/>
            <person name="Gottschalk G."/>
            <person name="Muller V."/>
        </authorList>
    </citation>
    <scope>NUCLEOTIDE SEQUENCE [LARGE SCALE GENOMIC DNA]</scope>
    <source>
        <strain evidence="2">ATCC 29683 / DSM 1030 / JCM 2381 / KCTC 1655 / WB1</strain>
    </source>
</reference>
<dbReference type="OrthoDB" id="9787478at2"/>
<dbReference type="Pfam" id="PF07505">
    <property type="entry name" value="DUF5131"/>
    <property type="match status" value="1"/>
</dbReference>
<organism evidence="1 2">
    <name type="scientific">Acetobacterium woodii (strain ATCC 29683 / DSM 1030 / JCM 2381 / KCTC 1655 / WB1)</name>
    <dbReference type="NCBI Taxonomy" id="931626"/>
    <lineage>
        <taxon>Bacteria</taxon>
        <taxon>Bacillati</taxon>
        <taxon>Bacillota</taxon>
        <taxon>Clostridia</taxon>
        <taxon>Eubacteriales</taxon>
        <taxon>Eubacteriaceae</taxon>
        <taxon>Acetobacterium</taxon>
    </lineage>
</organism>
<evidence type="ECO:0000313" key="1">
    <source>
        <dbReference type="EMBL" id="AFA48371.1"/>
    </source>
</evidence>
<dbReference type="STRING" id="931626.Awo_c15890"/>
<accession>H6LGP3</accession>
<sequence length="239" mass="28080">MAQWNPWHGCHKISSGCQNCYVYRMDALFDRDASIVKKTANFNLPIKKTRKGEYKLTPGETIYTCFSSDFFLDQADDWRIEAWKMIRLRSDLHFFIITKRIDRFHVNLPSDWHDGYEHVTICSTCENQDRTNYRLPIFLELPIKHKAIICEPLLEKIDLSPWLSSSIETVTVGGESGSNARICNYNWILDIRRQCIQKNIPFHFKQTGAKFVKDGRLYQIKRELQHQQAKKAGIDFFPV</sequence>
<dbReference type="InterPro" id="IPR011101">
    <property type="entry name" value="DUF5131"/>
</dbReference>
<name>H6LGP3_ACEWD</name>
<dbReference type="RefSeq" id="WP_014355974.1">
    <property type="nucleotide sequence ID" value="NC_016894.1"/>
</dbReference>
<dbReference type="eggNOG" id="COG4422">
    <property type="taxonomic scope" value="Bacteria"/>
</dbReference>
<dbReference type="KEGG" id="awo:Awo_c15890"/>
<dbReference type="EMBL" id="CP002987">
    <property type="protein sequence ID" value="AFA48371.1"/>
    <property type="molecule type" value="Genomic_DNA"/>
</dbReference>
<evidence type="ECO:0000313" key="2">
    <source>
        <dbReference type="Proteomes" id="UP000007177"/>
    </source>
</evidence>
<proteinExistence type="predicted"/>
<gene>
    <name evidence="1" type="ordered locus">Awo_c15890</name>
</gene>
<dbReference type="AlphaFoldDB" id="H6LGP3"/>
<dbReference type="Proteomes" id="UP000007177">
    <property type="component" value="Chromosome"/>
</dbReference>
<protein>
    <submittedName>
        <fullName evidence="1">Gp37Gp68 family protein</fullName>
    </submittedName>
</protein>
<keyword evidence="2" id="KW-1185">Reference proteome</keyword>
<reference evidence="2" key="1">
    <citation type="submission" date="2011-07" db="EMBL/GenBank/DDBJ databases">
        <title>Complete genome sequence of Acetobacterium woodii.</title>
        <authorList>
            <person name="Poehlein A."/>
            <person name="Schmidt S."/>
            <person name="Kaster A.-K."/>
            <person name="Goenrich M."/>
            <person name="Vollmers J."/>
            <person name="Thuermer A."/>
            <person name="Gottschalk G."/>
            <person name="Thauer R.K."/>
            <person name="Daniel R."/>
            <person name="Mueller V."/>
        </authorList>
    </citation>
    <scope>NUCLEOTIDE SEQUENCE [LARGE SCALE GENOMIC DNA]</scope>
    <source>
        <strain evidence="2">ATCC 29683 / DSM 1030 / JCM 2381 / KCTC 1655 / WB1</strain>
    </source>
</reference>